<feature type="non-terminal residue" evidence="1">
    <location>
        <position position="1"/>
    </location>
</feature>
<protein>
    <submittedName>
        <fullName evidence="1">Uncharacterized protein</fullName>
    </submittedName>
</protein>
<proteinExistence type="predicted"/>
<reference evidence="1" key="1">
    <citation type="journal article" date="2014" name="Front. Microbiol.">
        <title>High frequency of phylogenetically diverse reductive dehalogenase-homologous genes in deep subseafloor sedimentary metagenomes.</title>
        <authorList>
            <person name="Kawai M."/>
            <person name="Futagami T."/>
            <person name="Toyoda A."/>
            <person name="Takaki Y."/>
            <person name="Nishi S."/>
            <person name="Hori S."/>
            <person name="Arai W."/>
            <person name="Tsubouchi T."/>
            <person name="Morono Y."/>
            <person name="Uchiyama I."/>
            <person name="Ito T."/>
            <person name="Fujiyama A."/>
            <person name="Inagaki F."/>
            <person name="Takami H."/>
        </authorList>
    </citation>
    <scope>NUCLEOTIDE SEQUENCE</scope>
    <source>
        <strain evidence="1">Expedition CK06-06</strain>
    </source>
</reference>
<dbReference type="EMBL" id="BARW01012410">
    <property type="protein sequence ID" value="GAI83868.1"/>
    <property type="molecule type" value="Genomic_DNA"/>
</dbReference>
<name>X1RT85_9ZZZZ</name>
<organism evidence="1">
    <name type="scientific">marine sediment metagenome</name>
    <dbReference type="NCBI Taxonomy" id="412755"/>
    <lineage>
        <taxon>unclassified sequences</taxon>
        <taxon>metagenomes</taxon>
        <taxon>ecological metagenomes</taxon>
    </lineage>
</organism>
<sequence>LEFRPEFALAQVYINLNDEDIKDDSYEIIIPTNTKEEIGLKLRNREARMAKNVEIGFTFPTTFIIEKTNHNSIFRSKGEQVVRYSESIVQGYTNIRYEPLIITPLEQGVYKVETFIKAENIEATYRNVTIRVA</sequence>
<gene>
    <name evidence="1" type="ORF">S12H4_23383</name>
</gene>
<evidence type="ECO:0000313" key="1">
    <source>
        <dbReference type="EMBL" id="GAI83868.1"/>
    </source>
</evidence>
<dbReference type="AlphaFoldDB" id="X1RT85"/>
<accession>X1RT85</accession>
<comment type="caution">
    <text evidence="1">The sequence shown here is derived from an EMBL/GenBank/DDBJ whole genome shotgun (WGS) entry which is preliminary data.</text>
</comment>